<feature type="compositionally biased region" description="Acidic residues" evidence="3">
    <location>
        <begin position="1"/>
        <end position="11"/>
    </location>
</feature>
<accession>A0A9P6Q005</accession>
<sequence length="399" mass="44496">MDADDLDDNDQQPDFRLLLTNSKGPSAKQALPSRDAKSTQDPAVALNEQYEAYFQILAEERRAAERTFSRAVYEPGVGLFRISVNRGTHLVSMGHTLRGQIYLYPEEALYLVDRGSLIIEHHGVDMTVQQVWSVYLSQVHSLFRTQQDATQGARNDEDDSSEAMNRYLTYAYLKRLGFVVIRPGTYGQESNARKQQAPEQTIIRFSAGALFWSALWTSVFEAWKRNTSAIVAGIGSWLAPLTELWSRGHSRPLVANNDSLDYDQILKTLQIIPDMRLAQPKIPADQGVHCNNKKTRTATRREVDFEVYKPAGAFKKRQPGISDYKVVVVSSTAALPTLGELADLMDGQTDPASGLSLSMQTTREKGKKPKAPAWPQILFAVVNGGQVSFVNMFNVKAVP</sequence>
<evidence type="ECO:0000259" key="4">
    <source>
        <dbReference type="Pfam" id="PF12928"/>
    </source>
</evidence>
<keyword evidence="5" id="KW-0255">Endonuclease</keyword>
<keyword evidence="2" id="KW-0819">tRNA processing</keyword>
<dbReference type="InterPro" id="IPR024336">
    <property type="entry name" value="tRNA_splic_suSen54_N"/>
</dbReference>
<feature type="region of interest" description="Disordered" evidence="3">
    <location>
        <begin position="1"/>
        <end position="41"/>
    </location>
</feature>
<dbReference type="PANTHER" id="PTHR21027">
    <property type="entry name" value="TRNA-SPLICING ENDONUCLEASE SUBUNIT SEN54"/>
    <property type="match status" value="1"/>
</dbReference>
<dbReference type="InterPro" id="IPR024337">
    <property type="entry name" value="tRNA_splic_suSen54"/>
</dbReference>
<evidence type="ECO:0000256" key="2">
    <source>
        <dbReference type="ARBA" id="ARBA00022694"/>
    </source>
</evidence>
<comment type="similarity">
    <text evidence="1">Belongs to the SEN54 family.</text>
</comment>
<dbReference type="Pfam" id="PF12928">
    <property type="entry name" value="tRNA_int_end_N2"/>
    <property type="match status" value="1"/>
</dbReference>
<dbReference type="OrthoDB" id="408683at2759"/>
<feature type="domain" description="tRNA-splicing endonuclease subunit Sen54 N-terminal" evidence="4">
    <location>
        <begin position="54"/>
        <end position="119"/>
    </location>
</feature>
<dbReference type="GO" id="GO:0000379">
    <property type="term" value="P:tRNA-type intron splice site recognition and cleavage"/>
    <property type="evidence" value="ECO:0007669"/>
    <property type="project" value="TreeGrafter"/>
</dbReference>
<reference evidence="5" key="1">
    <citation type="journal article" date="2020" name="Fungal Divers.">
        <title>Resolving the Mortierellaceae phylogeny through synthesis of multi-gene phylogenetics and phylogenomics.</title>
        <authorList>
            <person name="Vandepol N."/>
            <person name="Liber J."/>
            <person name="Desiro A."/>
            <person name="Na H."/>
            <person name="Kennedy M."/>
            <person name="Barry K."/>
            <person name="Grigoriev I.V."/>
            <person name="Miller A.N."/>
            <person name="O'Donnell K."/>
            <person name="Stajich J.E."/>
            <person name="Bonito G."/>
        </authorList>
    </citation>
    <scope>NUCLEOTIDE SEQUENCE</scope>
    <source>
        <strain evidence="5">KOD948</strain>
    </source>
</reference>
<dbReference type="Proteomes" id="UP000726737">
    <property type="component" value="Unassembled WGS sequence"/>
</dbReference>
<organism evidence="5 6">
    <name type="scientific">Mortierella polycephala</name>
    <dbReference type="NCBI Taxonomy" id="41804"/>
    <lineage>
        <taxon>Eukaryota</taxon>
        <taxon>Fungi</taxon>
        <taxon>Fungi incertae sedis</taxon>
        <taxon>Mucoromycota</taxon>
        <taxon>Mortierellomycotina</taxon>
        <taxon>Mortierellomycetes</taxon>
        <taxon>Mortierellales</taxon>
        <taxon>Mortierellaceae</taxon>
        <taxon>Mortierella</taxon>
    </lineage>
</organism>
<dbReference type="EMBL" id="JAAAJA010000337">
    <property type="protein sequence ID" value="KAG0255676.1"/>
    <property type="molecule type" value="Genomic_DNA"/>
</dbReference>
<evidence type="ECO:0000256" key="3">
    <source>
        <dbReference type="SAM" id="MobiDB-lite"/>
    </source>
</evidence>
<dbReference type="PANTHER" id="PTHR21027:SF1">
    <property type="entry name" value="TRNA-SPLICING ENDONUCLEASE SUBUNIT SEN54"/>
    <property type="match status" value="1"/>
</dbReference>
<dbReference type="GO" id="GO:0000214">
    <property type="term" value="C:tRNA-intron endonuclease complex"/>
    <property type="evidence" value="ECO:0007669"/>
    <property type="project" value="TreeGrafter"/>
</dbReference>
<keyword evidence="6" id="KW-1185">Reference proteome</keyword>
<proteinExistence type="inferred from homology"/>
<gene>
    <name evidence="5" type="primary">SEN54</name>
    <name evidence="5" type="ORF">BG011_004974</name>
</gene>
<name>A0A9P6Q005_9FUNG</name>
<evidence type="ECO:0000256" key="1">
    <source>
        <dbReference type="ARBA" id="ARBA00005736"/>
    </source>
</evidence>
<keyword evidence="5" id="KW-0540">Nuclease</keyword>
<evidence type="ECO:0000313" key="5">
    <source>
        <dbReference type="EMBL" id="KAG0255676.1"/>
    </source>
</evidence>
<dbReference type="AlphaFoldDB" id="A0A9P6Q005"/>
<comment type="caution">
    <text evidence="5">The sequence shown here is derived from an EMBL/GenBank/DDBJ whole genome shotgun (WGS) entry which is preliminary data.</text>
</comment>
<keyword evidence="5" id="KW-0378">Hydrolase</keyword>
<protein>
    <submittedName>
        <fullName evidence="5">tRNA-splicing endonuclease subunit sen54</fullName>
    </submittedName>
</protein>
<dbReference type="GO" id="GO:0004519">
    <property type="term" value="F:endonuclease activity"/>
    <property type="evidence" value="ECO:0007669"/>
    <property type="project" value="UniProtKB-KW"/>
</dbReference>
<evidence type="ECO:0000313" key="6">
    <source>
        <dbReference type="Proteomes" id="UP000726737"/>
    </source>
</evidence>